<feature type="domain" description="Metallo-beta-lactamase" evidence="16">
    <location>
        <begin position="29"/>
        <end position="190"/>
    </location>
</feature>
<comment type="subunit">
    <text evidence="12">Homodimer. Monomer. Interacts with TST. May interact with RELA.</text>
</comment>
<dbReference type="Pfam" id="PF00753">
    <property type="entry name" value="Lactamase_B"/>
    <property type="match status" value="1"/>
</dbReference>
<reference evidence="17" key="1">
    <citation type="submission" date="2021-02" db="EMBL/GenBank/DDBJ databases">
        <authorList>
            <person name="Nowell W R."/>
        </authorList>
    </citation>
    <scope>NUCLEOTIDE SEQUENCE</scope>
</reference>
<comment type="similarity">
    <text evidence="3">Belongs to the metallo-beta-lactamase superfamily. Glyoxalase II family.</text>
</comment>
<dbReference type="InterPro" id="IPR036866">
    <property type="entry name" value="RibonucZ/Hydroxyglut_hydro"/>
</dbReference>
<dbReference type="GO" id="GO:0046872">
    <property type="term" value="F:metal ion binding"/>
    <property type="evidence" value="ECO:0007669"/>
    <property type="project" value="UniProtKB-KW"/>
</dbReference>
<dbReference type="Proteomes" id="UP000681722">
    <property type="component" value="Unassembled WGS sequence"/>
</dbReference>
<evidence type="ECO:0000256" key="3">
    <source>
        <dbReference type="ARBA" id="ARBA00006759"/>
    </source>
</evidence>
<keyword evidence="5" id="KW-0809">Transit peptide</keyword>
<dbReference type="OrthoDB" id="449487at2759"/>
<evidence type="ECO:0000256" key="2">
    <source>
        <dbReference type="ARBA" id="ARBA00004173"/>
    </source>
</evidence>
<keyword evidence="7" id="KW-0007">Acetylation</keyword>
<dbReference type="PANTHER" id="PTHR43084:SF1">
    <property type="entry name" value="PERSULFIDE DIOXYGENASE ETHE1, MITOCHONDRIAL"/>
    <property type="match status" value="1"/>
</dbReference>
<dbReference type="Gene3D" id="3.60.15.10">
    <property type="entry name" value="Ribonuclease Z/Hydroxyacylglutathione hydrolase-like"/>
    <property type="match status" value="1"/>
</dbReference>
<evidence type="ECO:0000256" key="12">
    <source>
        <dbReference type="ARBA" id="ARBA00065219"/>
    </source>
</evidence>
<evidence type="ECO:0000256" key="4">
    <source>
        <dbReference type="ARBA" id="ARBA00022723"/>
    </source>
</evidence>
<proteinExistence type="inferred from homology"/>
<evidence type="ECO:0000313" key="19">
    <source>
        <dbReference type="Proteomes" id="UP000663829"/>
    </source>
</evidence>
<evidence type="ECO:0000313" key="18">
    <source>
        <dbReference type="EMBL" id="CAF3602973.1"/>
    </source>
</evidence>
<evidence type="ECO:0000313" key="17">
    <source>
        <dbReference type="EMBL" id="CAF0816821.1"/>
    </source>
</evidence>
<organism evidence="17 19">
    <name type="scientific">Didymodactylos carnosus</name>
    <dbReference type="NCBI Taxonomy" id="1234261"/>
    <lineage>
        <taxon>Eukaryota</taxon>
        <taxon>Metazoa</taxon>
        <taxon>Spiralia</taxon>
        <taxon>Gnathifera</taxon>
        <taxon>Rotifera</taxon>
        <taxon>Eurotatoria</taxon>
        <taxon>Bdelloidea</taxon>
        <taxon>Philodinida</taxon>
        <taxon>Philodinidae</taxon>
        <taxon>Didymodactylos</taxon>
    </lineage>
</organism>
<dbReference type="EMBL" id="CAJOBC010000578">
    <property type="protein sequence ID" value="CAF3602973.1"/>
    <property type="molecule type" value="Genomic_DNA"/>
</dbReference>
<comment type="cofactor">
    <cofactor evidence="1">
        <name>Fe(2+)</name>
        <dbReference type="ChEBI" id="CHEBI:29033"/>
    </cofactor>
</comment>
<evidence type="ECO:0000256" key="11">
    <source>
        <dbReference type="ARBA" id="ARBA00050990"/>
    </source>
</evidence>
<keyword evidence="19" id="KW-1185">Reference proteome</keyword>
<evidence type="ECO:0000256" key="8">
    <source>
        <dbReference type="ARBA" id="ARBA00023002"/>
    </source>
</evidence>
<keyword evidence="8" id="KW-0560">Oxidoreductase</keyword>
<protein>
    <recommendedName>
        <fullName evidence="14">Persulfide dioxygenase ETHE1, mitochondrial</fullName>
        <ecNumber evidence="13">1.13.11.18</ecNumber>
    </recommendedName>
    <alternativeName>
        <fullName evidence="15">Sulfur dioxygenase ETHE1</fullName>
    </alternativeName>
</protein>
<dbReference type="EMBL" id="CAJNOQ010000578">
    <property type="protein sequence ID" value="CAF0816821.1"/>
    <property type="molecule type" value="Genomic_DNA"/>
</dbReference>
<evidence type="ECO:0000256" key="1">
    <source>
        <dbReference type="ARBA" id="ARBA00001954"/>
    </source>
</evidence>
<dbReference type="FunFam" id="3.60.15.10:FF:000013">
    <property type="entry name" value="Persulfide dioxygenase ETHE1, mitochondrial"/>
    <property type="match status" value="1"/>
</dbReference>
<keyword evidence="10" id="KW-0496">Mitochondrion</keyword>
<dbReference type="SMART" id="SM00849">
    <property type="entry name" value="Lactamase_B"/>
    <property type="match status" value="1"/>
</dbReference>
<evidence type="ECO:0000256" key="13">
    <source>
        <dbReference type="ARBA" id="ARBA00066686"/>
    </source>
</evidence>
<evidence type="ECO:0000256" key="15">
    <source>
        <dbReference type="ARBA" id="ARBA00077964"/>
    </source>
</evidence>
<dbReference type="GO" id="GO:0005739">
    <property type="term" value="C:mitochondrion"/>
    <property type="evidence" value="ECO:0007669"/>
    <property type="project" value="UniProtKB-SubCell"/>
</dbReference>
<name>A0A813TV21_9BILA</name>
<comment type="catalytic activity">
    <reaction evidence="11">
        <text>S-sulfanylglutathione + O2 + H2O = sulfite + glutathione + 2 H(+)</text>
        <dbReference type="Rhea" id="RHEA:12981"/>
        <dbReference type="ChEBI" id="CHEBI:15377"/>
        <dbReference type="ChEBI" id="CHEBI:15378"/>
        <dbReference type="ChEBI" id="CHEBI:15379"/>
        <dbReference type="ChEBI" id="CHEBI:17359"/>
        <dbReference type="ChEBI" id="CHEBI:57925"/>
        <dbReference type="ChEBI" id="CHEBI:58905"/>
        <dbReference type="EC" id="1.13.11.18"/>
    </reaction>
</comment>
<dbReference type="InterPro" id="IPR044528">
    <property type="entry name" value="POD-like_MBL-fold"/>
</dbReference>
<sequence length="249" mass="27767">MGSQPSKALLTESIVPNHYFRQLFDQTSYTYTYLLGDVQTKDAILIDPVFEMAERDMQIIKQLGLTLKYAVNTHVHADHITASGKLKSALSSCKSIIGQKSGAKADIYIDDGDTIEFGKQILECRSTPGHTNGCMSYVWHDKCMVFTGDCLLVRGCGRTDFQQGNAKELYNSIHTKLFSLPNHYLIYPAHDYTGQTCSTIGEEKVHNPRTAKSLDQFTEIMSNLKLSYPKQIDKALPANLACGIQEDTV</sequence>
<dbReference type="Proteomes" id="UP000663829">
    <property type="component" value="Unassembled WGS sequence"/>
</dbReference>
<keyword evidence="6" id="KW-0223">Dioxygenase</keyword>
<dbReference type="GO" id="GO:0070813">
    <property type="term" value="P:hydrogen sulfide metabolic process"/>
    <property type="evidence" value="ECO:0007669"/>
    <property type="project" value="TreeGrafter"/>
</dbReference>
<dbReference type="InterPro" id="IPR001279">
    <property type="entry name" value="Metallo-B-lactamas"/>
</dbReference>
<evidence type="ECO:0000256" key="7">
    <source>
        <dbReference type="ARBA" id="ARBA00022990"/>
    </source>
</evidence>
<dbReference type="InterPro" id="IPR051682">
    <property type="entry name" value="Mito_Persulfide_Diox"/>
</dbReference>
<dbReference type="EC" id="1.13.11.18" evidence="13"/>
<evidence type="ECO:0000256" key="6">
    <source>
        <dbReference type="ARBA" id="ARBA00022964"/>
    </source>
</evidence>
<keyword evidence="4" id="KW-0479">Metal-binding</keyword>
<comment type="subcellular location">
    <subcellularLocation>
        <location evidence="2">Mitochondrion</location>
    </subcellularLocation>
</comment>
<evidence type="ECO:0000256" key="5">
    <source>
        <dbReference type="ARBA" id="ARBA00022946"/>
    </source>
</evidence>
<dbReference type="GO" id="GO:0006749">
    <property type="term" value="P:glutathione metabolic process"/>
    <property type="evidence" value="ECO:0007669"/>
    <property type="project" value="InterPro"/>
</dbReference>
<evidence type="ECO:0000256" key="14">
    <source>
        <dbReference type="ARBA" id="ARBA00067300"/>
    </source>
</evidence>
<accession>A0A813TV21</accession>
<dbReference type="AlphaFoldDB" id="A0A813TV21"/>
<dbReference type="GO" id="GO:0050313">
    <property type="term" value="F:sulfur dioxygenase activity"/>
    <property type="evidence" value="ECO:0007669"/>
    <property type="project" value="UniProtKB-EC"/>
</dbReference>
<evidence type="ECO:0000256" key="10">
    <source>
        <dbReference type="ARBA" id="ARBA00023128"/>
    </source>
</evidence>
<dbReference type="PANTHER" id="PTHR43084">
    <property type="entry name" value="PERSULFIDE DIOXYGENASE ETHE1"/>
    <property type="match status" value="1"/>
</dbReference>
<evidence type="ECO:0000256" key="9">
    <source>
        <dbReference type="ARBA" id="ARBA00023004"/>
    </source>
</evidence>
<keyword evidence="9" id="KW-0408">Iron</keyword>
<gene>
    <name evidence="17" type="ORF">GPM918_LOCUS4332</name>
    <name evidence="18" type="ORF">SRO942_LOCUS4333</name>
</gene>
<dbReference type="SUPFAM" id="SSF56281">
    <property type="entry name" value="Metallo-hydrolase/oxidoreductase"/>
    <property type="match status" value="1"/>
</dbReference>
<evidence type="ECO:0000259" key="16">
    <source>
        <dbReference type="SMART" id="SM00849"/>
    </source>
</evidence>
<comment type="caution">
    <text evidence="17">The sequence shown here is derived from an EMBL/GenBank/DDBJ whole genome shotgun (WGS) entry which is preliminary data.</text>
</comment>
<dbReference type="CDD" id="cd07724">
    <property type="entry name" value="POD-like_MBL-fold"/>
    <property type="match status" value="1"/>
</dbReference>